<comment type="caution">
    <text evidence="2">The sequence shown here is derived from an EMBL/GenBank/DDBJ whole genome shotgun (WGS) entry which is preliminary data.</text>
</comment>
<evidence type="ECO:0000256" key="1">
    <source>
        <dbReference type="SAM" id="SignalP"/>
    </source>
</evidence>
<keyword evidence="1" id="KW-0732">Signal</keyword>
<protein>
    <recommendedName>
        <fullName evidence="4">Outer membrane protein beta-barrel domain-containing protein</fullName>
    </recommendedName>
</protein>
<evidence type="ECO:0008006" key="4">
    <source>
        <dbReference type="Google" id="ProtNLM"/>
    </source>
</evidence>
<feature type="signal peptide" evidence="1">
    <location>
        <begin position="1"/>
        <end position="21"/>
    </location>
</feature>
<accession>A0ABV5GY26</accession>
<reference evidence="2 3" key="1">
    <citation type="submission" date="2024-09" db="EMBL/GenBank/DDBJ databases">
        <authorList>
            <person name="Sun Q."/>
            <person name="Mori K."/>
        </authorList>
    </citation>
    <scope>NUCLEOTIDE SEQUENCE [LARGE SCALE GENOMIC DNA]</scope>
    <source>
        <strain evidence="2 3">CECT 8300</strain>
    </source>
</reference>
<dbReference type="Proteomes" id="UP001589590">
    <property type="component" value="Unassembled WGS sequence"/>
</dbReference>
<gene>
    <name evidence="2" type="ORF">ACFFU1_05735</name>
</gene>
<organism evidence="2 3">
    <name type="scientific">Algibacter miyuki</name>
    <dbReference type="NCBI Taxonomy" id="1306933"/>
    <lineage>
        <taxon>Bacteria</taxon>
        <taxon>Pseudomonadati</taxon>
        <taxon>Bacteroidota</taxon>
        <taxon>Flavobacteriia</taxon>
        <taxon>Flavobacteriales</taxon>
        <taxon>Flavobacteriaceae</taxon>
        <taxon>Algibacter</taxon>
    </lineage>
</organism>
<evidence type="ECO:0000313" key="3">
    <source>
        <dbReference type="Proteomes" id="UP001589590"/>
    </source>
</evidence>
<name>A0ABV5GY26_9FLAO</name>
<keyword evidence="3" id="KW-1185">Reference proteome</keyword>
<dbReference type="RefSeq" id="WP_290271149.1">
    <property type="nucleotide sequence ID" value="NZ_JAUFQP010000010.1"/>
</dbReference>
<proteinExistence type="predicted"/>
<dbReference type="EMBL" id="JBHMFA010000004">
    <property type="protein sequence ID" value="MFB9104386.1"/>
    <property type="molecule type" value="Genomic_DNA"/>
</dbReference>
<sequence length="292" mass="33147">MKTSLKNLVLALSIVASSAYAQDINPLKYTATNKGKIFVSWGGNRETFSKSDIHFEGENYDFTIKDATAKDKPKGWHIDYINPTRMTIPQTNFKLGYFISEHYTISFGLDHMKYVMEREQTRVLDGYIDLPVKGYIDSPIEGEGYQFNGTYNNEPTYLSADFLSFEHTDGLNYIHAEIARVDDISSFLGLPNTDKFQINLSEGVSAGVLFPKTNSTLLLMDRNDDFHIAGYGVSARAGINFTFFKYFFMQLDLKGGYINMPDIRTTPNPVDRASQHFTYLQRVIAFGGIFRI</sequence>
<evidence type="ECO:0000313" key="2">
    <source>
        <dbReference type="EMBL" id="MFB9104386.1"/>
    </source>
</evidence>
<feature type="chain" id="PRO_5045494350" description="Outer membrane protein beta-barrel domain-containing protein" evidence="1">
    <location>
        <begin position="22"/>
        <end position="292"/>
    </location>
</feature>